<gene>
    <name evidence="14" type="primary">LOC116296528</name>
</gene>
<evidence type="ECO:0000256" key="7">
    <source>
        <dbReference type="ARBA" id="ARBA00023065"/>
    </source>
</evidence>
<comment type="subcellular location">
    <subcellularLocation>
        <location evidence="1">Membrane</location>
        <topology evidence="1">Multi-pass membrane protein</topology>
    </subcellularLocation>
</comment>
<dbReference type="GeneID" id="116296528"/>
<dbReference type="PANTHER" id="PTHR11690:SF293">
    <property type="entry name" value="ACID-SENSING ION CHANNEL 1"/>
    <property type="match status" value="1"/>
</dbReference>
<evidence type="ECO:0000256" key="10">
    <source>
        <dbReference type="ARBA" id="ARBA00023303"/>
    </source>
</evidence>
<dbReference type="Proteomes" id="UP000515163">
    <property type="component" value="Unplaced"/>
</dbReference>
<evidence type="ECO:0000256" key="3">
    <source>
        <dbReference type="ARBA" id="ARBA00022461"/>
    </source>
</evidence>
<evidence type="ECO:0000256" key="4">
    <source>
        <dbReference type="ARBA" id="ARBA00022692"/>
    </source>
</evidence>
<keyword evidence="2 11" id="KW-0813">Transport</keyword>
<name>A0A6P8HYE7_ACTTE</name>
<evidence type="ECO:0000256" key="12">
    <source>
        <dbReference type="SAM" id="Phobius"/>
    </source>
</evidence>
<dbReference type="Gene3D" id="1.10.287.770">
    <property type="entry name" value="YojJ-like"/>
    <property type="match status" value="1"/>
</dbReference>
<keyword evidence="9 11" id="KW-0739">Sodium transport</keyword>
<comment type="similarity">
    <text evidence="11">Belongs to the amiloride-sensitive sodium channel (TC 1.A.6) family.</text>
</comment>
<accession>A0A6P8HYE7</accession>
<dbReference type="Gene3D" id="2.60.470.10">
    <property type="entry name" value="Acid-sensing ion channels like domains"/>
    <property type="match status" value="1"/>
</dbReference>
<keyword evidence="10 11" id="KW-0407">Ion channel</keyword>
<keyword evidence="3 11" id="KW-0894">Sodium channel</keyword>
<evidence type="ECO:0000256" key="11">
    <source>
        <dbReference type="RuleBase" id="RU000679"/>
    </source>
</evidence>
<dbReference type="Pfam" id="PF00858">
    <property type="entry name" value="ASC"/>
    <property type="match status" value="1"/>
</dbReference>
<keyword evidence="13" id="KW-1185">Reference proteome</keyword>
<dbReference type="GO" id="GO:0015280">
    <property type="term" value="F:ligand-gated sodium channel activity"/>
    <property type="evidence" value="ECO:0007669"/>
    <property type="project" value="TreeGrafter"/>
</dbReference>
<dbReference type="PRINTS" id="PR01078">
    <property type="entry name" value="AMINACHANNEL"/>
</dbReference>
<dbReference type="InterPro" id="IPR001873">
    <property type="entry name" value="ENaC"/>
</dbReference>
<dbReference type="InParanoid" id="A0A6P8HYE7"/>
<evidence type="ECO:0000256" key="2">
    <source>
        <dbReference type="ARBA" id="ARBA00022448"/>
    </source>
</evidence>
<evidence type="ECO:0000313" key="14">
    <source>
        <dbReference type="RefSeq" id="XP_031560413.1"/>
    </source>
</evidence>
<keyword evidence="8 12" id="KW-0472">Membrane</keyword>
<evidence type="ECO:0000313" key="13">
    <source>
        <dbReference type="Proteomes" id="UP000515163"/>
    </source>
</evidence>
<dbReference type="OrthoDB" id="5989449at2759"/>
<dbReference type="KEGG" id="aten:116296528"/>
<proteinExistence type="inferred from homology"/>
<organism evidence="13 14">
    <name type="scientific">Actinia tenebrosa</name>
    <name type="common">Australian red waratah sea anemone</name>
    <dbReference type="NCBI Taxonomy" id="6105"/>
    <lineage>
        <taxon>Eukaryota</taxon>
        <taxon>Metazoa</taxon>
        <taxon>Cnidaria</taxon>
        <taxon>Anthozoa</taxon>
        <taxon>Hexacorallia</taxon>
        <taxon>Actiniaria</taxon>
        <taxon>Actiniidae</taxon>
        <taxon>Actinia</taxon>
    </lineage>
</organism>
<dbReference type="GO" id="GO:0005886">
    <property type="term" value="C:plasma membrane"/>
    <property type="evidence" value="ECO:0007669"/>
    <property type="project" value="TreeGrafter"/>
</dbReference>
<evidence type="ECO:0000256" key="9">
    <source>
        <dbReference type="ARBA" id="ARBA00023201"/>
    </source>
</evidence>
<reference evidence="14" key="1">
    <citation type="submission" date="2025-08" db="UniProtKB">
        <authorList>
            <consortium name="RefSeq"/>
        </authorList>
    </citation>
    <scope>IDENTIFICATION</scope>
    <source>
        <tissue evidence="14">Tentacle</tissue>
    </source>
</reference>
<keyword evidence="4 11" id="KW-0812">Transmembrane</keyword>
<keyword evidence="7 11" id="KW-0406">Ion transport</keyword>
<evidence type="ECO:0000256" key="5">
    <source>
        <dbReference type="ARBA" id="ARBA00022989"/>
    </source>
</evidence>
<sequence>MDDPIHRLEFEVNNKEYVQETAVEVMTNNWFQNGEETKKTDVNQDAKVQGAWNKFVELCTSTTMHGVGNIFAEEEKPFFQSPRRIFWFCAVLACASFSFYEISLNIKYYLGNPINTVFKVEYASELTFPVITLCNNNQIRKSWAMSSPYMRVIQAYAAKPGQRGSSIDWNSYNWTGFSFDKLMFKAGHQVKDLVLQCKWKGAQCSAADFTPDPTFLGGCFAFNYNQYLKITGTGIDNALHLVLNVEQNEYVGNLRSGAGFRLLFREAHEPPNTDRFVIALQPGTQTLIPLTLKSLKSLPAPYGECEDQDNLKMFSKYSVTACVYECRARIGGERRGCREMYPAGIQTDIPICLPQKYRDCLNPLIVEINSKGLCSKCKAPCQKNNYVPRISYSQYPANHVADHMAEQMNTTRQFIRDNFLEVNVYFEDMVIETMEQQPAYSLSNLVGVIGGTLGVFIGASILTVSEFLEFFILLVISKLK</sequence>
<protein>
    <submittedName>
        <fullName evidence="14">Acid-sensing ion channel 3-like</fullName>
    </submittedName>
</protein>
<dbReference type="PANTHER" id="PTHR11690">
    <property type="entry name" value="AMILORIDE-SENSITIVE SODIUM CHANNEL-RELATED"/>
    <property type="match status" value="1"/>
</dbReference>
<evidence type="ECO:0000256" key="8">
    <source>
        <dbReference type="ARBA" id="ARBA00023136"/>
    </source>
</evidence>
<dbReference type="AlphaFoldDB" id="A0A6P8HYE7"/>
<evidence type="ECO:0000256" key="6">
    <source>
        <dbReference type="ARBA" id="ARBA00023053"/>
    </source>
</evidence>
<evidence type="ECO:0000256" key="1">
    <source>
        <dbReference type="ARBA" id="ARBA00004141"/>
    </source>
</evidence>
<keyword evidence="5 12" id="KW-1133">Transmembrane helix</keyword>
<feature type="transmembrane region" description="Helical" evidence="12">
    <location>
        <begin position="445"/>
        <end position="476"/>
    </location>
</feature>
<dbReference type="RefSeq" id="XP_031560413.1">
    <property type="nucleotide sequence ID" value="XM_031704553.1"/>
</dbReference>
<keyword evidence="6" id="KW-0915">Sodium</keyword>